<keyword evidence="1" id="KW-0812">Transmembrane</keyword>
<name>A0AAD0R1U8_PSEDL</name>
<proteinExistence type="predicted"/>
<dbReference type="EMBL" id="CP031146">
    <property type="protein sequence ID" value="AXM99052.1"/>
    <property type="molecule type" value="Genomic_DNA"/>
</dbReference>
<organism evidence="2 3">
    <name type="scientific">Pseudomonas plecoglossicida</name>
    <dbReference type="NCBI Taxonomy" id="70775"/>
    <lineage>
        <taxon>Bacteria</taxon>
        <taxon>Pseudomonadati</taxon>
        <taxon>Pseudomonadota</taxon>
        <taxon>Gammaproteobacteria</taxon>
        <taxon>Pseudomonadales</taxon>
        <taxon>Pseudomonadaceae</taxon>
        <taxon>Pseudomonas</taxon>
    </lineage>
</organism>
<sequence>MVRLNLMPWRERQRLAALRRLRLMLLGSLFLALCAVLLMDQLVRERAQRQAVDSSNRQAAIAALDAQLEQVAHVDQAHAAVRAQAAVLATLRVGQGVESVLLADLERALPEGIQLTELKLERSQLRLVGLAASGAVVAQLIRELERSSVLLDLELEHLRSTAGGEEFLLVARVSAGWS</sequence>
<keyword evidence="1" id="KW-0472">Membrane</keyword>
<reference evidence="2 3" key="1">
    <citation type="submission" date="2018-07" db="EMBL/GenBank/DDBJ databases">
        <title>Complete genome sequence of a Pseudomonas plecoglossicida strain pathogenic to the marine fish, Larimichthys crocea.</title>
        <authorList>
            <person name="Tao Z."/>
        </authorList>
    </citation>
    <scope>NUCLEOTIDE SEQUENCE [LARGE SCALE GENOMIC DNA]</scope>
    <source>
        <strain evidence="2 3">XSDHY-P</strain>
    </source>
</reference>
<accession>A0AAD0R1U8</accession>
<keyword evidence="1" id="KW-1133">Transmembrane helix</keyword>
<dbReference type="GeneID" id="49614751"/>
<dbReference type="Proteomes" id="UP000256503">
    <property type="component" value="Chromosome"/>
</dbReference>
<evidence type="ECO:0000313" key="2">
    <source>
        <dbReference type="EMBL" id="AXM99052.1"/>
    </source>
</evidence>
<evidence type="ECO:0000313" key="3">
    <source>
        <dbReference type="Proteomes" id="UP000256503"/>
    </source>
</evidence>
<dbReference type="AlphaFoldDB" id="A0AAD0R1U8"/>
<gene>
    <name evidence="2" type="ORF">DVB73_15130</name>
</gene>
<dbReference type="RefSeq" id="WP_028625080.1">
    <property type="nucleotide sequence ID" value="NZ_BSOM01000011.1"/>
</dbReference>
<protein>
    <submittedName>
        <fullName evidence="2">Fimbrial protein</fullName>
    </submittedName>
</protein>
<dbReference type="PANTHER" id="PTHR40278">
    <property type="entry name" value="DNA UTILIZATION PROTEIN HOFN"/>
    <property type="match status" value="1"/>
</dbReference>
<dbReference type="Pfam" id="PF05137">
    <property type="entry name" value="PilN"/>
    <property type="match status" value="1"/>
</dbReference>
<dbReference type="InterPro" id="IPR007813">
    <property type="entry name" value="PilN"/>
</dbReference>
<evidence type="ECO:0000256" key="1">
    <source>
        <dbReference type="SAM" id="Phobius"/>
    </source>
</evidence>
<dbReference type="PANTHER" id="PTHR40278:SF1">
    <property type="entry name" value="DNA UTILIZATION PROTEIN HOFN"/>
    <property type="match status" value="1"/>
</dbReference>
<dbReference type="InterPro" id="IPR052534">
    <property type="entry name" value="Extracell_DNA_Util/SecSys_Comp"/>
</dbReference>
<feature type="transmembrane region" description="Helical" evidence="1">
    <location>
        <begin position="21"/>
        <end position="39"/>
    </location>
</feature>